<dbReference type="Proteomes" id="UP000218164">
    <property type="component" value="Unassembled WGS sequence"/>
</dbReference>
<evidence type="ECO:0000259" key="2">
    <source>
        <dbReference type="Pfam" id="PF14358"/>
    </source>
</evidence>
<sequence length="174" mass="20689">MKKIKLNYLLDLAFFVQFVLVGYSGLIMYFNRHAAGPILRLIHDKVGVLMLLFFVVHVALHWRWILLRTKNLFRKEGQMKETKKIKLNYFVDLAFFIQFALVSYSGLIMLFNHHAAGPILRLIHDKIGILMLFFFVVHIALHWRWMIFTTRSLFSRQREMKEGEVIEANYMPVD</sequence>
<dbReference type="AlphaFoldDB" id="A0A2A2HY78"/>
<comment type="caution">
    <text evidence="3">The sequence shown here is derived from an EMBL/GenBank/DDBJ whole genome shotgun (WGS) entry which is preliminary data.</text>
</comment>
<dbReference type="GO" id="GO:0022904">
    <property type="term" value="P:respiratory electron transport chain"/>
    <property type="evidence" value="ECO:0007669"/>
    <property type="project" value="InterPro"/>
</dbReference>
<dbReference type="SUPFAM" id="SSF81342">
    <property type="entry name" value="Transmembrane di-heme cytochromes"/>
    <property type="match status" value="1"/>
</dbReference>
<feature type="transmembrane region" description="Helical" evidence="1">
    <location>
        <begin position="127"/>
        <end position="148"/>
    </location>
</feature>
<feature type="domain" description="Flavinylation-associated cytochrome" evidence="2">
    <location>
        <begin position="90"/>
        <end position="143"/>
    </location>
</feature>
<feature type="domain" description="Flavinylation-associated cytochrome" evidence="2">
    <location>
        <begin position="9"/>
        <end position="62"/>
    </location>
</feature>
<dbReference type="InterPro" id="IPR025517">
    <property type="entry name" value="DUF4405"/>
</dbReference>
<feature type="transmembrane region" description="Helical" evidence="1">
    <location>
        <begin position="46"/>
        <end position="66"/>
    </location>
</feature>
<feature type="transmembrane region" description="Helical" evidence="1">
    <location>
        <begin position="87"/>
        <end position="107"/>
    </location>
</feature>
<proteinExistence type="predicted"/>
<dbReference type="RefSeq" id="WP_095642865.1">
    <property type="nucleotide sequence ID" value="NZ_LMVP01000011.1"/>
</dbReference>
<feature type="transmembrane region" description="Helical" evidence="1">
    <location>
        <begin position="12"/>
        <end position="30"/>
    </location>
</feature>
<protein>
    <recommendedName>
        <fullName evidence="2">Flavinylation-associated cytochrome domain-containing protein</fullName>
    </recommendedName>
</protein>
<name>A0A2A2HY78_9EURY</name>
<dbReference type="OrthoDB" id="124459at2157"/>
<dbReference type="Pfam" id="PF14358">
    <property type="entry name" value="DUF4405"/>
    <property type="match status" value="2"/>
</dbReference>
<keyword evidence="1" id="KW-0812">Transmembrane</keyword>
<accession>A0A2A2HY78</accession>
<keyword evidence="4" id="KW-1185">Reference proteome</keyword>
<dbReference type="InterPro" id="IPR016174">
    <property type="entry name" value="Di-haem_cyt_TM"/>
</dbReference>
<organism evidence="3 4">
    <name type="scientific">Methanosarcina spelaei</name>
    <dbReference type="NCBI Taxonomy" id="1036679"/>
    <lineage>
        <taxon>Archaea</taxon>
        <taxon>Methanobacteriati</taxon>
        <taxon>Methanobacteriota</taxon>
        <taxon>Stenosarchaea group</taxon>
        <taxon>Methanomicrobia</taxon>
        <taxon>Methanosarcinales</taxon>
        <taxon>Methanosarcinaceae</taxon>
        <taxon>Methanosarcina</taxon>
    </lineage>
</organism>
<keyword evidence="1" id="KW-0472">Membrane</keyword>
<dbReference type="GO" id="GO:0016020">
    <property type="term" value="C:membrane"/>
    <property type="evidence" value="ECO:0007669"/>
    <property type="project" value="InterPro"/>
</dbReference>
<keyword evidence="1" id="KW-1133">Transmembrane helix</keyword>
<evidence type="ECO:0000313" key="4">
    <source>
        <dbReference type="Proteomes" id="UP000218164"/>
    </source>
</evidence>
<evidence type="ECO:0000313" key="3">
    <source>
        <dbReference type="EMBL" id="PAV14377.1"/>
    </source>
</evidence>
<evidence type="ECO:0000256" key="1">
    <source>
        <dbReference type="SAM" id="Phobius"/>
    </source>
</evidence>
<reference evidence="3 4" key="1">
    <citation type="journal article" date="2017" name="BMC Genomics">
        <title>Genomic analysis of methanogenic archaea reveals a shift towards energy conservation.</title>
        <authorList>
            <person name="Gilmore S.P."/>
            <person name="Henske J.K."/>
            <person name="Sexton J.A."/>
            <person name="Solomon K.V."/>
            <person name="Seppala S."/>
            <person name="Yoo J.I."/>
            <person name="Huyett L.M."/>
            <person name="Pressman A."/>
            <person name="Cogan J.Z."/>
            <person name="Kivenson V."/>
            <person name="Peng X."/>
            <person name="Tan Y."/>
            <person name="Valentine D.L."/>
            <person name="O'Malley M.A."/>
        </authorList>
    </citation>
    <scope>NUCLEOTIDE SEQUENCE [LARGE SCALE GENOMIC DNA]</scope>
    <source>
        <strain evidence="3 4">MC-15</strain>
    </source>
</reference>
<dbReference type="EMBL" id="LMVP01000011">
    <property type="protein sequence ID" value="PAV14377.1"/>
    <property type="molecule type" value="Genomic_DNA"/>
</dbReference>
<gene>
    <name evidence="3" type="ORF">ASJ81_14125</name>
</gene>